<keyword evidence="2" id="KW-1185">Reference proteome</keyword>
<organism evidence="1 2">
    <name type="scientific">Spirosoma liriopis</name>
    <dbReference type="NCBI Taxonomy" id="2937440"/>
    <lineage>
        <taxon>Bacteria</taxon>
        <taxon>Pseudomonadati</taxon>
        <taxon>Bacteroidota</taxon>
        <taxon>Cytophagia</taxon>
        <taxon>Cytophagales</taxon>
        <taxon>Cytophagaceae</taxon>
        <taxon>Spirosoma</taxon>
    </lineage>
</organism>
<reference evidence="1 2" key="1">
    <citation type="submission" date="2022-04" db="EMBL/GenBank/DDBJ databases">
        <title>Spirosoma sp. strain RP8 genome sequencing and assembly.</title>
        <authorList>
            <person name="Jung Y."/>
        </authorList>
    </citation>
    <scope>NUCLEOTIDE SEQUENCE [LARGE SCALE GENOMIC DNA]</scope>
    <source>
        <strain evidence="1 2">RP8</strain>
    </source>
</reference>
<protein>
    <submittedName>
        <fullName evidence="1">Uncharacterized protein</fullName>
    </submittedName>
</protein>
<proteinExistence type="predicted"/>
<accession>A0ABT0HL60</accession>
<dbReference type="RefSeq" id="WP_248477498.1">
    <property type="nucleotide sequence ID" value="NZ_JALPRF010000002.1"/>
</dbReference>
<sequence>MSIPAPARFTDLRKHLHDAGIDAAYLCLTLEQYLNLPDNMPTHDWMLDPHEDHQAWEYRENLNNFRQMIVDKPDEGNGDEGNEDEEAS</sequence>
<name>A0ABT0HL60_9BACT</name>
<dbReference type="EMBL" id="JALPRF010000002">
    <property type="protein sequence ID" value="MCK8492906.1"/>
    <property type="molecule type" value="Genomic_DNA"/>
</dbReference>
<evidence type="ECO:0000313" key="2">
    <source>
        <dbReference type="Proteomes" id="UP001202180"/>
    </source>
</evidence>
<comment type="caution">
    <text evidence="1">The sequence shown here is derived from an EMBL/GenBank/DDBJ whole genome shotgun (WGS) entry which is preliminary data.</text>
</comment>
<evidence type="ECO:0000313" key="1">
    <source>
        <dbReference type="EMBL" id="MCK8492906.1"/>
    </source>
</evidence>
<dbReference type="Proteomes" id="UP001202180">
    <property type="component" value="Unassembled WGS sequence"/>
</dbReference>
<gene>
    <name evidence="1" type="ORF">M0L20_13645</name>
</gene>